<sequence>MLSCVRARDKCPNKLKLDLRMVVFPLYLLCGAYGCNTEREEYESPERICEQSRMITRQLAVRRRVSAVNHTATTDAYVVPT</sequence>
<dbReference type="Proteomes" id="UP001162480">
    <property type="component" value="Chromosome 28"/>
</dbReference>
<name>A0AA36BZJ5_OCTVU</name>
<reference evidence="1" key="1">
    <citation type="submission" date="2023-08" db="EMBL/GenBank/DDBJ databases">
        <authorList>
            <person name="Alioto T."/>
            <person name="Alioto T."/>
            <person name="Gomez Garrido J."/>
        </authorList>
    </citation>
    <scope>NUCLEOTIDE SEQUENCE</scope>
</reference>
<keyword evidence="2" id="KW-1185">Reference proteome</keyword>
<dbReference type="PROSITE" id="PS51257">
    <property type="entry name" value="PROKAR_LIPOPROTEIN"/>
    <property type="match status" value="1"/>
</dbReference>
<proteinExistence type="predicted"/>
<accession>A0AA36BZJ5</accession>
<dbReference type="EMBL" id="OX597841">
    <property type="protein sequence ID" value="CAI9742556.1"/>
    <property type="molecule type" value="Genomic_DNA"/>
</dbReference>
<protein>
    <submittedName>
        <fullName evidence="1">Uncharacterized protein</fullName>
    </submittedName>
</protein>
<gene>
    <name evidence="1" type="ORF">OCTVUL_1B023386</name>
</gene>
<evidence type="ECO:0000313" key="2">
    <source>
        <dbReference type="Proteomes" id="UP001162480"/>
    </source>
</evidence>
<dbReference type="AlphaFoldDB" id="A0AA36BZJ5"/>
<evidence type="ECO:0000313" key="1">
    <source>
        <dbReference type="EMBL" id="CAI9742556.1"/>
    </source>
</evidence>
<organism evidence="1 2">
    <name type="scientific">Octopus vulgaris</name>
    <name type="common">Common octopus</name>
    <dbReference type="NCBI Taxonomy" id="6645"/>
    <lineage>
        <taxon>Eukaryota</taxon>
        <taxon>Metazoa</taxon>
        <taxon>Spiralia</taxon>
        <taxon>Lophotrochozoa</taxon>
        <taxon>Mollusca</taxon>
        <taxon>Cephalopoda</taxon>
        <taxon>Coleoidea</taxon>
        <taxon>Octopodiformes</taxon>
        <taxon>Octopoda</taxon>
        <taxon>Incirrata</taxon>
        <taxon>Octopodidae</taxon>
        <taxon>Octopus</taxon>
    </lineage>
</organism>